<feature type="region of interest" description="Disordered" evidence="2">
    <location>
        <begin position="1"/>
        <end position="53"/>
    </location>
</feature>
<evidence type="ECO:0000256" key="2">
    <source>
        <dbReference type="SAM" id="MobiDB-lite"/>
    </source>
</evidence>
<feature type="compositionally biased region" description="Pro residues" evidence="2">
    <location>
        <begin position="7"/>
        <end position="19"/>
    </location>
</feature>
<accession>A0A212DE94</accession>
<dbReference type="AlphaFoldDB" id="A0A212DE94"/>
<reference evidence="3 4" key="1">
    <citation type="journal article" date="2018" name="Mol. Genet. Genomics">
        <title>The red deer Cervus elaphus genome CerEla1.0: sequencing, annotating, genes, and chromosomes.</title>
        <authorList>
            <person name="Bana N.A."/>
            <person name="Nyiri A."/>
            <person name="Nagy J."/>
            <person name="Frank K."/>
            <person name="Nagy T."/>
            <person name="Steger V."/>
            <person name="Schiller M."/>
            <person name="Lakatos P."/>
            <person name="Sugar L."/>
            <person name="Horn P."/>
            <person name="Barta E."/>
            <person name="Orosz L."/>
        </authorList>
    </citation>
    <scope>NUCLEOTIDE SEQUENCE [LARGE SCALE GENOMIC DNA]</scope>
    <source>
        <strain evidence="3">Hungarian</strain>
    </source>
</reference>
<sequence length="160" mass="16654">MADTAPPALPGPTPSPCARPSPCVTSVGSRGLGSRRPVLRSGNSGGEKRIEQGLEESVQCAPVLLALRELLNLRDPTLLGLEVAGLRQQFPDVRCEDGEDHVSALLDLRGDVSREQRLAALSSLRAGPQPSPPAGRRALFSLVPTPAPSLASCFPSGSCA</sequence>
<dbReference type="GO" id="GO:0000149">
    <property type="term" value="F:SNARE binding"/>
    <property type="evidence" value="ECO:0007669"/>
    <property type="project" value="TreeGrafter"/>
</dbReference>
<dbReference type="Gene3D" id="1.10.357.70">
    <property type="entry name" value="Exocyst complex component Sec6, C-terminal domain"/>
    <property type="match status" value="1"/>
</dbReference>
<dbReference type="GO" id="GO:0051601">
    <property type="term" value="P:exocyst localization"/>
    <property type="evidence" value="ECO:0007669"/>
    <property type="project" value="TreeGrafter"/>
</dbReference>
<dbReference type="InterPro" id="IPR042532">
    <property type="entry name" value="EXOC3/Sec6_C"/>
</dbReference>
<dbReference type="Proteomes" id="UP000242450">
    <property type="component" value="Chromosome 4"/>
</dbReference>
<name>A0A212DE94_CEREH</name>
<dbReference type="PANTHER" id="PTHR21292">
    <property type="entry name" value="EXOCYST COMPLEX COMPONENT SEC6-RELATED"/>
    <property type="match status" value="1"/>
</dbReference>
<protein>
    <submittedName>
        <fullName evidence="3">EXOC3L1</fullName>
    </submittedName>
</protein>
<dbReference type="PANTHER" id="PTHR21292:SF12">
    <property type="entry name" value="EXOCYST COMPLEX COMPONENT 3-LIKE PROTEIN"/>
    <property type="match status" value="1"/>
</dbReference>
<organism evidence="3 4">
    <name type="scientific">Cervus elaphus hippelaphus</name>
    <name type="common">European red deer</name>
    <dbReference type="NCBI Taxonomy" id="46360"/>
    <lineage>
        <taxon>Eukaryota</taxon>
        <taxon>Metazoa</taxon>
        <taxon>Chordata</taxon>
        <taxon>Craniata</taxon>
        <taxon>Vertebrata</taxon>
        <taxon>Euteleostomi</taxon>
        <taxon>Mammalia</taxon>
        <taxon>Eutheria</taxon>
        <taxon>Laurasiatheria</taxon>
        <taxon>Artiodactyla</taxon>
        <taxon>Ruminantia</taxon>
        <taxon>Pecora</taxon>
        <taxon>Cervidae</taxon>
        <taxon>Cervinae</taxon>
        <taxon>Cervus</taxon>
    </lineage>
</organism>
<gene>
    <name evidence="3" type="ORF">Celaphus_00004225</name>
</gene>
<keyword evidence="4" id="KW-1185">Reference proteome</keyword>
<comment type="similarity">
    <text evidence="1">Belongs to the SEC6 family.</text>
</comment>
<comment type="caution">
    <text evidence="3">The sequence shown here is derived from an EMBL/GenBank/DDBJ whole genome shotgun (WGS) entry which is preliminary data.</text>
</comment>
<dbReference type="OrthoDB" id="10047020at2759"/>
<evidence type="ECO:0000313" key="3">
    <source>
        <dbReference type="EMBL" id="OWK16454.1"/>
    </source>
</evidence>
<proteinExistence type="inferred from homology"/>
<dbReference type="EMBL" id="MKHE01000004">
    <property type="protein sequence ID" value="OWK16454.1"/>
    <property type="molecule type" value="Genomic_DNA"/>
</dbReference>
<dbReference type="Pfam" id="PF06046">
    <property type="entry name" value="Sec6"/>
    <property type="match status" value="1"/>
</dbReference>
<evidence type="ECO:0000313" key="4">
    <source>
        <dbReference type="Proteomes" id="UP000242450"/>
    </source>
</evidence>
<evidence type="ECO:0000256" key="1">
    <source>
        <dbReference type="ARBA" id="ARBA00009447"/>
    </source>
</evidence>
<dbReference type="GO" id="GO:0000145">
    <property type="term" value="C:exocyst"/>
    <property type="evidence" value="ECO:0007669"/>
    <property type="project" value="InterPro"/>
</dbReference>
<dbReference type="GO" id="GO:0006887">
    <property type="term" value="P:exocytosis"/>
    <property type="evidence" value="ECO:0007669"/>
    <property type="project" value="InterPro"/>
</dbReference>
<dbReference type="InterPro" id="IPR010326">
    <property type="entry name" value="EXOC3/Sec6"/>
</dbReference>